<dbReference type="Gene3D" id="3.60.21.10">
    <property type="match status" value="1"/>
</dbReference>
<dbReference type="InterPro" id="IPR050535">
    <property type="entry name" value="DNA_Repair-Maintenance_Comp"/>
</dbReference>
<protein>
    <submittedName>
        <fullName evidence="3">DNA repair exonuclease</fullName>
    </submittedName>
</protein>
<comment type="caution">
    <text evidence="3">The sequence shown here is derived from an EMBL/GenBank/DDBJ whole genome shotgun (WGS) entry which is preliminary data.</text>
</comment>
<dbReference type="InterPro" id="IPR029052">
    <property type="entry name" value="Metallo-depent_PP-like"/>
</dbReference>
<dbReference type="PANTHER" id="PTHR30337:SF7">
    <property type="entry name" value="PHOSPHOESTERASE"/>
    <property type="match status" value="1"/>
</dbReference>
<evidence type="ECO:0000259" key="2">
    <source>
        <dbReference type="Pfam" id="PF00149"/>
    </source>
</evidence>
<dbReference type="SUPFAM" id="SSF56300">
    <property type="entry name" value="Metallo-dependent phosphatases"/>
    <property type="match status" value="1"/>
</dbReference>
<evidence type="ECO:0000256" key="1">
    <source>
        <dbReference type="ARBA" id="ARBA00022801"/>
    </source>
</evidence>
<sequence length="366" mass="39664">MIRLIHAADLHLDAPFAALSTERGSERREEQRSLLERLADLCERTQADLVLLSGDLFDSDRPYYETTQALARTLGAMKARVFIAPGNHDFYSPRSAWASLAWPENVHIFSSAEIESVELPGLGCVVHGAAFTAPYCDQPPLRGFRAPDDGAVHLMVLHGDVDGNGRYGSITSSDIAASGLSYLALGHIHTCSGLQKAGDTYWAYPGCPEGRGFDELGDKGVLSGGVEPGAALMDFVPLCSRRYEILTVDVSRGATPQAALEAALPGDARRDIYRILLTGESGIDGLDLDALEAVAAPRFYSVTLRDQTRVRRDLWSRADEDTLTGLFLRRMRANLDAPENGGDRALVEKAVRFGLAALENGEDCCP</sequence>
<dbReference type="AlphaFoldDB" id="A0A8J6MCL9"/>
<organism evidence="3 4">
    <name type="scientific">Lawsonibacter faecis</name>
    <dbReference type="NCBI Taxonomy" id="2763052"/>
    <lineage>
        <taxon>Bacteria</taxon>
        <taxon>Bacillati</taxon>
        <taxon>Bacillota</taxon>
        <taxon>Clostridia</taxon>
        <taxon>Eubacteriales</taxon>
        <taxon>Oscillospiraceae</taxon>
        <taxon>Lawsonibacter</taxon>
    </lineage>
</organism>
<dbReference type="RefSeq" id="WP_186918977.1">
    <property type="nucleotide sequence ID" value="NZ_JACOPQ010000005.1"/>
</dbReference>
<dbReference type="EMBL" id="JACOPQ010000005">
    <property type="protein sequence ID" value="MBC5736986.1"/>
    <property type="molecule type" value="Genomic_DNA"/>
</dbReference>
<dbReference type="Pfam" id="PF00149">
    <property type="entry name" value="Metallophos"/>
    <property type="match status" value="1"/>
</dbReference>
<dbReference type="InterPro" id="IPR004843">
    <property type="entry name" value="Calcineurin-like_PHP"/>
</dbReference>
<gene>
    <name evidence="3" type="ORF">H8S62_08155</name>
</gene>
<keyword evidence="3" id="KW-0540">Nuclease</keyword>
<reference evidence="3" key="1">
    <citation type="submission" date="2020-08" db="EMBL/GenBank/DDBJ databases">
        <title>Genome public.</title>
        <authorList>
            <person name="Liu C."/>
            <person name="Sun Q."/>
        </authorList>
    </citation>
    <scope>NUCLEOTIDE SEQUENCE</scope>
    <source>
        <strain evidence="3">NSJ-52</strain>
    </source>
</reference>
<keyword evidence="4" id="KW-1185">Reference proteome</keyword>
<dbReference type="GO" id="GO:0004527">
    <property type="term" value="F:exonuclease activity"/>
    <property type="evidence" value="ECO:0007669"/>
    <property type="project" value="UniProtKB-KW"/>
</dbReference>
<name>A0A8J6MCL9_9FIRM</name>
<feature type="domain" description="Calcineurin-like phosphoesterase" evidence="2">
    <location>
        <begin position="2"/>
        <end position="190"/>
    </location>
</feature>
<evidence type="ECO:0000313" key="3">
    <source>
        <dbReference type="EMBL" id="MBC5736986.1"/>
    </source>
</evidence>
<accession>A0A8J6MCL9</accession>
<keyword evidence="1" id="KW-0378">Hydrolase</keyword>
<evidence type="ECO:0000313" key="4">
    <source>
        <dbReference type="Proteomes" id="UP000607645"/>
    </source>
</evidence>
<dbReference type="CDD" id="cd00840">
    <property type="entry name" value="MPP_Mre11_N"/>
    <property type="match status" value="1"/>
</dbReference>
<dbReference type="InterPro" id="IPR041796">
    <property type="entry name" value="Mre11_N"/>
</dbReference>
<dbReference type="Proteomes" id="UP000607645">
    <property type="component" value="Unassembled WGS sequence"/>
</dbReference>
<dbReference type="PANTHER" id="PTHR30337">
    <property type="entry name" value="COMPONENT OF ATP-DEPENDENT DSDNA EXONUCLEASE"/>
    <property type="match status" value="1"/>
</dbReference>
<keyword evidence="3" id="KW-0269">Exonuclease</keyword>
<proteinExistence type="predicted"/>